<dbReference type="CDD" id="cd04187">
    <property type="entry name" value="DPM1_like_bac"/>
    <property type="match status" value="1"/>
</dbReference>
<keyword evidence="5" id="KW-0448">Lipopolysaccharide biosynthesis</keyword>
<evidence type="ECO:0000256" key="3">
    <source>
        <dbReference type="ARBA" id="ARBA00022679"/>
    </source>
</evidence>
<feature type="transmembrane region" description="Helical" evidence="8">
    <location>
        <begin position="225"/>
        <end position="250"/>
    </location>
</feature>
<proteinExistence type="predicted"/>
<evidence type="ECO:0000256" key="7">
    <source>
        <dbReference type="ARBA" id="ARBA00023136"/>
    </source>
</evidence>
<evidence type="ECO:0000313" key="10">
    <source>
        <dbReference type="EMBL" id="CAB4532638.1"/>
    </source>
</evidence>
<reference evidence="10" key="1">
    <citation type="submission" date="2020-05" db="EMBL/GenBank/DDBJ databases">
        <authorList>
            <person name="Chiriac C."/>
            <person name="Salcher M."/>
            <person name="Ghai R."/>
            <person name="Kavagutti S V."/>
        </authorList>
    </citation>
    <scope>NUCLEOTIDE SEQUENCE</scope>
</reference>
<evidence type="ECO:0000256" key="8">
    <source>
        <dbReference type="SAM" id="Phobius"/>
    </source>
</evidence>
<evidence type="ECO:0000259" key="9">
    <source>
        <dbReference type="Pfam" id="PF00535"/>
    </source>
</evidence>
<name>A0A6J6B235_9ZZZZ</name>
<dbReference type="SUPFAM" id="SSF53448">
    <property type="entry name" value="Nucleotide-diphospho-sugar transferases"/>
    <property type="match status" value="1"/>
</dbReference>
<keyword evidence="7 8" id="KW-0472">Membrane</keyword>
<dbReference type="InterPro" id="IPR001173">
    <property type="entry name" value="Glyco_trans_2-like"/>
</dbReference>
<evidence type="ECO:0000313" key="11">
    <source>
        <dbReference type="EMBL" id="CAB4662009.1"/>
    </source>
</evidence>
<evidence type="ECO:0000256" key="6">
    <source>
        <dbReference type="ARBA" id="ARBA00022989"/>
    </source>
</evidence>
<accession>A0A6J6B235</accession>
<keyword evidence="1" id="KW-1003">Cell membrane</keyword>
<dbReference type="EMBL" id="CAEZWU010000032">
    <property type="protein sequence ID" value="CAB4662009.1"/>
    <property type="molecule type" value="Genomic_DNA"/>
</dbReference>
<dbReference type="GO" id="GO:0005886">
    <property type="term" value="C:plasma membrane"/>
    <property type="evidence" value="ECO:0007669"/>
    <property type="project" value="TreeGrafter"/>
</dbReference>
<evidence type="ECO:0000256" key="5">
    <source>
        <dbReference type="ARBA" id="ARBA00022985"/>
    </source>
</evidence>
<gene>
    <name evidence="10" type="ORF">UFOPK1353_00431</name>
    <name evidence="11" type="ORF">UFOPK2292_00322</name>
</gene>
<organism evidence="10">
    <name type="scientific">freshwater metagenome</name>
    <dbReference type="NCBI Taxonomy" id="449393"/>
    <lineage>
        <taxon>unclassified sequences</taxon>
        <taxon>metagenomes</taxon>
        <taxon>ecological metagenomes</taxon>
    </lineage>
</organism>
<protein>
    <submittedName>
        <fullName evidence="10">Unannotated protein</fullName>
    </submittedName>
</protein>
<dbReference type="GO" id="GO:0009103">
    <property type="term" value="P:lipopolysaccharide biosynthetic process"/>
    <property type="evidence" value="ECO:0007669"/>
    <property type="project" value="UniProtKB-KW"/>
</dbReference>
<feature type="transmembrane region" description="Helical" evidence="8">
    <location>
        <begin position="262"/>
        <end position="287"/>
    </location>
</feature>
<keyword evidence="6 8" id="KW-1133">Transmembrane helix</keyword>
<feature type="domain" description="Glycosyltransferase 2-like" evidence="9">
    <location>
        <begin position="8"/>
        <end position="162"/>
    </location>
</feature>
<dbReference type="PANTHER" id="PTHR48090:SF3">
    <property type="entry name" value="UNDECAPRENYL-PHOSPHATE 4-DEOXY-4-FORMAMIDO-L-ARABINOSE TRANSFERASE"/>
    <property type="match status" value="1"/>
</dbReference>
<sequence>MSFSHGLSVVVPVYRSERTLRTLVARISASLANQDYEIILVDDASGDGTWREISAISKANTRVQGLRLGRNSGQHSALLAGVRVARFATVVTLDDDLQNPPEEISKLLAELTADVDVVYGVSSTIKQNFYRRLGSKVVRKFFASVLGFNSAVSMSSFRVFRTELRNGFDSSLGPNISLDALLTWSTSRFAVAEVAHDDRAEGTSHYTLRKLVRFMMDMATGYSTLPLRMATAIGFTTIVFGLLLFVFVAVRPLIYGDAVPGFPMLACSITIFSGVQILLLGVLGEYIGRMHFRVMNKPTYMIAETTLNASTDSNS</sequence>
<dbReference type="InterPro" id="IPR050256">
    <property type="entry name" value="Glycosyltransferase_2"/>
</dbReference>
<dbReference type="PANTHER" id="PTHR48090">
    <property type="entry name" value="UNDECAPRENYL-PHOSPHATE 4-DEOXY-4-FORMAMIDO-L-ARABINOSE TRANSFERASE-RELATED"/>
    <property type="match status" value="1"/>
</dbReference>
<dbReference type="Gene3D" id="3.90.550.10">
    <property type="entry name" value="Spore Coat Polysaccharide Biosynthesis Protein SpsA, Chain A"/>
    <property type="match status" value="1"/>
</dbReference>
<keyword evidence="3" id="KW-0808">Transferase</keyword>
<dbReference type="Pfam" id="PF00535">
    <property type="entry name" value="Glycos_transf_2"/>
    <property type="match status" value="1"/>
</dbReference>
<evidence type="ECO:0000256" key="2">
    <source>
        <dbReference type="ARBA" id="ARBA00022676"/>
    </source>
</evidence>
<dbReference type="EMBL" id="CAEZSE010000050">
    <property type="protein sequence ID" value="CAB4532638.1"/>
    <property type="molecule type" value="Genomic_DNA"/>
</dbReference>
<dbReference type="AlphaFoldDB" id="A0A6J6B235"/>
<dbReference type="InterPro" id="IPR029044">
    <property type="entry name" value="Nucleotide-diphossugar_trans"/>
</dbReference>
<keyword evidence="4 8" id="KW-0812">Transmembrane</keyword>
<keyword evidence="2" id="KW-0328">Glycosyltransferase</keyword>
<evidence type="ECO:0000256" key="4">
    <source>
        <dbReference type="ARBA" id="ARBA00022692"/>
    </source>
</evidence>
<dbReference type="GO" id="GO:0099621">
    <property type="term" value="F:undecaprenyl-phosphate 4-deoxy-4-formamido-L-arabinose transferase activity"/>
    <property type="evidence" value="ECO:0007669"/>
    <property type="project" value="TreeGrafter"/>
</dbReference>
<evidence type="ECO:0000256" key="1">
    <source>
        <dbReference type="ARBA" id="ARBA00022475"/>
    </source>
</evidence>